<sequence>MPSKSKKSRPGTDRPISITAVVDCVGALASRSLHGNLYLYDTNRAAGSTGLGTEELRTRVRAGDRLLWNVISLECETYAAIDAIVVDPEVCEPERHTYPGTDITYWTATVKPGAPDVAHYQVRLRLGTRTEPITTTLRPALVG</sequence>
<gene>
    <name evidence="1" type="ORF">K1Y72_03280</name>
</gene>
<proteinExistence type="predicted"/>
<dbReference type="EMBL" id="JAIBOA010000002">
    <property type="protein sequence ID" value="MBW8481380.1"/>
    <property type="molecule type" value="Genomic_DNA"/>
</dbReference>
<keyword evidence="2" id="KW-1185">Reference proteome</keyword>
<comment type="caution">
    <text evidence="1">The sequence shown here is derived from an EMBL/GenBank/DDBJ whole genome shotgun (WGS) entry which is preliminary data.</text>
</comment>
<dbReference type="Proteomes" id="UP000774570">
    <property type="component" value="Unassembled WGS sequence"/>
</dbReference>
<name>A0ABS7FN15_9ACTN</name>
<protein>
    <submittedName>
        <fullName evidence="1">Uncharacterized protein</fullName>
    </submittedName>
</protein>
<evidence type="ECO:0000313" key="1">
    <source>
        <dbReference type="EMBL" id="MBW8481380.1"/>
    </source>
</evidence>
<evidence type="ECO:0000313" key="2">
    <source>
        <dbReference type="Proteomes" id="UP000774570"/>
    </source>
</evidence>
<dbReference type="RefSeq" id="WP_220163085.1">
    <property type="nucleotide sequence ID" value="NZ_JAIBOA010000002.1"/>
</dbReference>
<reference evidence="1 2" key="1">
    <citation type="submission" date="2021-07" db="EMBL/GenBank/DDBJ databases">
        <title>Actinomadura sp. PM05-2 isolated from lichen.</title>
        <authorList>
            <person name="Somphong A."/>
            <person name="Phongsopitanun W."/>
            <person name="Tanasupawat S."/>
            <person name="Peongsungnone V."/>
        </authorList>
    </citation>
    <scope>NUCLEOTIDE SEQUENCE [LARGE SCALE GENOMIC DNA]</scope>
    <source>
        <strain evidence="1 2">PM05-2</strain>
    </source>
</reference>
<accession>A0ABS7FN15</accession>
<organism evidence="1 2">
    <name type="scientific">Actinomadura parmotrematis</name>
    <dbReference type="NCBI Taxonomy" id="2864039"/>
    <lineage>
        <taxon>Bacteria</taxon>
        <taxon>Bacillati</taxon>
        <taxon>Actinomycetota</taxon>
        <taxon>Actinomycetes</taxon>
        <taxon>Streptosporangiales</taxon>
        <taxon>Thermomonosporaceae</taxon>
        <taxon>Actinomadura</taxon>
    </lineage>
</organism>